<keyword evidence="3" id="KW-1185">Reference proteome</keyword>
<feature type="binding site" evidence="1">
    <location>
        <position position="39"/>
    </location>
    <ligand>
        <name>substrate</name>
    </ligand>
</feature>
<keyword evidence="1" id="KW-0963">Cytoplasm</keyword>
<evidence type="ECO:0000256" key="1">
    <source>
        <dbReference type="HAMAP-Rule" id="MF_00336"/>
    </source>
</evidence>
<reference evidence="2" key="1">
    <citation type="submission" date="2022-06" db="EMBL/GenBank/DDBJ databases">
        <title>Genomic Encyclopedia of Archaeal and Bacterial Type Strains, Phase II (KMG-II): from individual species to whole genera.</title>
        <authorList>
            <person name="Goeker M."/>
        </authorList>
    </citation>
    <scope>NUCLEOTIDE SEQUENCE</scope>
    <source>
        <strain evidence="2">DSM 43935</strain>
    </source>
</reference>
<dbReference type="InterPro" id="IPR004472">
    <property type="entry name" value="DTB_synth_BioD"/>
</dbReference>
<dbReference type="InterPro" id="IPR027417">
    <property type="entry name" value="P-loop_NTPase"/>
</dbReference>
<feature type="binding site" evidence="1">
    <location>
        <begin position="170"/>
        <end position="171"/>
    </location>
    <ligand>
        <name>ATP</name>
        <dbReference type="ChEBI" id="CHEBI:30616"/>
    </ligand>
</feature>
<feature type="binding site" evidence="1">
    <location>
        <position position="14"/>
    </location>
    <ligand>
        <name>Mg(2+)</name>
        <dbReference type="ChEBI" id="CHEBI:18420"/>
    </ligand>
</feature>
<keyword evidence="1" id="KW-0436">Ligase</keyword>
<dbReference type="HAMAP" id="MF_00336">
    <property type="entry name" value="BioD"/>
    <property type="match status" value="1"/>
</dbReference>
<feature type="binding site" evidence="1">
    <location>
        <position position="109"/>
    </location>
    <ligand>
        <name>Mg(2+)</name>
        <dbReference type="ChEBI" id="CHEBI:18420"/>
    </ligand>
</feature>
<keyword evidence="1" id="KW-0479">Metal-binding</keyword>
<gene>
    <name evidence="1" type="primary">bioD</name>
    <name evidence="2" type="ORF">LX83_006392</name>
</gene>
<comment type="similarity">
    <text evidence="1">Belongs to the dethiobiotin synthetase family.</text>
</comment>
<dbReference type="PANTHER" id="PTHR43210:SF5">
    <property type="entry name" value="DETHIOBIOTIN SYNTHETASE"/>
    <property type="match status" value="1"/>
</dbReference>
<dbReference type="Gene3D" id="3.40.50.300">
    <property type="entry name" value="P-loop containing nucleotide triphosphate hydrolases"/>
    <property type="match status" value="1"/>
</dbReference>
<comment type="caution">
    <text evidence="2">The sequence shown here is derived from an EMBL/GenBank/DDBJ whole genome shotgun (WGS) entry which is preliminary data.</text>
</comment>
<dbReference type="PANTHER" id="PTHR43210">
    <property type="entry name" value="DETHIOBIOTIN SYNTHETASE"/>
    <property type="match status" value="1"/>
</dbReference>
<dbReference type="Pfam" id="PF13500">
    <property type="entry name" value="AAA_26"/>
    <property type="match status" value="1"/>
</dbReference>
<comment type="subunit">
    <text evidence="1">Homodimer.</text>
</comment>
<keyword evidence="1" id="KW-0093">Biotin biosynthesis</keyword>
<dbReference type="GO" id="GO:0005524">
    <property type="term" value="F:ATP binding"/>
    <property type="evidence" value="ECO:0007669"/>
    <property type="project" value="UniProtKB-UniRule"/>
</dbReference>
<dbReference type="Proteomes" id="UP001206128">
    <property type="component" value="Unassembled WGS sequence"/>
</dbReference>
<keyword evidence="1" id="KW-0067">ATP-binding</keyword>
<sequence>MLVVTGTGTGVGKTVVVAGVAALAVAEGRRVAVLKPAQTGLPQGAPGDVHEVRRLVGAGALTVRELHRYPDPLAPQTAARRSGWPEPGHAEVAAAVSALAAEHDLVLVEGTGGLLSRFRADGMTVADVAWAVSAPALVVTGTGLDALSTTALTTEVLVHRGLEPLGVVIGRWPADPDLAARCALADLPECAGTPLAGVLPEGMAGLAPAEFRAVARESLSPWFGGVFDPEVFAAKHHEPGR</sequence>
<keyword evidence="1" id="KW-0547">Nucleotide-binding</keyword>
<dbReference type="GO" id="GO:0009102">
    <property type="term" value="P:biotin biosynthetic process"/>
    <property type="evidence" value="ECO:0007669"/>
    <property type="project" value="UniProtKB-UniRule"/>
</dbReference>
<dbReference type="EC" id="6.3.3.3" evidence="1"/>
<dbReference type="EMBL" id="JAMTCK010000019">
    <property type="protein sequence ID" value="MCP2169506.1"/>
    <property type="molecule type" value="Genomic_DNA"/>
</dbReference>
<comment type="caution">
    <text evidence="1">Lacks conserved residue(s) required for the propagation of feature annotation.</text>
</comment>
<dbReference type="GO" id="GO:0000287">
    <property type="term" value="F:magnesium ion binding"/>
    <property type="evidence" value="ECO:0007669"/>
    <property type="project" value="UniProtKB-UniRule"/>
</dbReference>
<comment type="catalytic activity">
    <reaction evidence="1">
        <text>(7R,8S)-7,8-diammoniononanoate + CO2 + ATP = (4R,5S)-dethiobiotin + ADP + phosphate + 3 H(+)</text>
        <dbReference type="Rhea" id="RHEA:15805"/>
        <dbReference type="ChEBI" id="CHEBI:15378"/>
        <dbReference type="ChEBI" id="CHEBI:16526"/>
        <dbReference type="ChEBI" id="CHEBI:30616"/>
        <dbReference type="ChEBI" id="CHEBI:43474"/>
        <dbReference type="ChEBI" id="CHEBI:149469"/>
        <dbReference type="ChEBI" id="CHEBI:149473"/>
        <dbReference type="ChEBI" id="CHEBI:456216"/>
        <dbReference type="EC" id="6.3.3.3"/>
    </reaction>
</comment>
<dbReference type="PIRSF" id="PIRSF006755">
    <property type="entry name" value="DTB_synth"/>
    <property type="match status" value="1"/>
</dbReference>
<feature type="active site" evidence="1">
    <location>
        <position position="35"/>
    </location>
</feature>
<name>A0AAE3KIQ3_9PSEU</name>
<evidence type="ECO:0000313" key="2">
    <source>
        <dbReference type="EMBL" id="MCP2169506.1"/>
    </source>
</evidence>
<feature type="binding site" evidence="1">
    <location>
        <begin position="10"/>
        <end position="15"/>
    </location>
    <ligand>
        <name>ATP</name>
        <dbReference type="ChEBI" id="CHEBI:30616"/>
    </ligand>
</feature>
<evidence type="ECO:0000313" key="3">
    <source>
        <dbReference type="Proteomes" id="UP001206128"/>
    </source>
</evidence>
<protein>
    <recommendedName>
        <fullName evidence="1">ATP-dependent dethiobiotin synthetase BioD</fullName>
        <ecNumber evidence="1">6.3.3.3</ecNumber>
    </recommendedName>
    <alternativeName>
        <fullName evidence="1">DTB synthetase</fullName>
        <shortName evidence="1">DTBS</shortName>
    </alternativeName>
    <alternativeName>
        <fullName evidence="1">Dethiobiotin synthase</fullName>
    </alternativeName>
</protein>
<comment type="pathway">
    <text evidence="1">Cofactor biosynthesis; biotin biosynthesis; biotin from 7,8-diaminononanoate: step 1/2.</text>
</comment>
<keyword evidence="1" id="KW-0460">Magnesium</keyword>
<feature type="binding site" evidence="1">
    <location>
        <begin position="109"/>
        <end position="112"/>
    </location>
    <ligand>
        <name>ATP</name>
        <dbReference type="ChEBI" id="CHEBI:30616"/>
    </ligand>
</feature>
<feature type="binding site" evidence="1">
    <location>
        <position position="48"/>
    </location>
    <ligand>
        <name>ATP</name>
        <dbReference type="ChEBI" id="CHEBI:30616"/>
    </ligand>
</feature>
<feature type="binding site" evidence="1">
    <location>
        <position position="201"/>
    </location>
    <ligand>
        <name>ATP</name>
        <dbReference type="ChEBI" id="CHEBI:30616"/>
    </ligand>
</feature>
<dbReference type="AlphaFoldDB" id="A0AAE3KIQ3"/>
<proteinExistence type="inferred from homology"/>
<comment type="function">
    <text evidence="1">Catalyzes a mechanistically unusual reaction, the ATP-dependent insertion of CO2 between the N7 and N8 nitrogen atoms of 7,8-diaminopelargonic acid (DAPA, also called 7,8-diammoniononanoate) to form a ureido ring.</text>
</comment>
<organism evidence="2 3">
    <name type="scientific">Goodfellowiella coeruleoviolacea</name>
    <dbReference type="NCBI Taxonomy" id="334858"/>
    <lineage>
        <taxon>Bacteria</taxon>
        <taxon>Bacillati</taxon>
        <taxon>Actinomycetota</taxon>
        <taxon>Actinomycetes</taxon>
        <taxon>Pseudonocardiales</taxon>
        <taxon>Pseudonocardiaceae</taxon>
        <taxon>Goodfellowiella</taxon>
    </lineage>
</organism>
<dbReference type="CDD" id="cd03109">
    <property type="entry name" value="DTBS"/>
    <property type="match status" value="1"/>
</dbReference>
<dbReference type="GO" id="GO:0005829">
    <property type="term" value="C:cytosol"/>
    <property type="evidence" value="ECO:0007669"/>
    <property type="project" value="TreeGrafter"/>
</dbReference>
<accession>A0AAE3KIQ3</accession>
<dbReference type="GO" id="GO:0004141">
    <property type="term" value="F:dethiobiotin synthase activity"/>
    <property type="evidence" value="ECO:0007669"/>
    <property type="project" value="UniProtKB-UniRule"/>
</dbReference>
<comment type="cofactor">
    <cofactor evidence="1">
        <name>Mg(2+)</name>
        <dbReference type="ChEBI" id="CHEBI:18420"/>
    </cofactor>
</comment>
<feature type="binding site" evidence="1">
    <location>
        <position position="48"/>
    </location>
    <ligand>
        <name>Mg(2+)</name>
        <dbReference type="ChEBI" id="CHEBI:18420"/>
    </ligand>
</feature>
<dbReference type="SUPFAM" id="SSF52540">
    <property type="entry name" value="P-loop containing nucleoside triphosphate hydrolases"/>
    <property type="match status" value="1"/>
</dbReference>
<comment type="subcellular location">
    <subcellularLocation>
        <location evidence="1">Cytoplasm</location>
    </subcellularLocation>
</comment>